<dbReference type="STRING" id="1408157.A0A1J7IQR9"/>
<feature type="region of interest" description="Disordered" evidence="1">
    <location>
        <begin position="45"/>
        <end position="96"/>
    </location>
</feature>
<gene>
    <name evidence="2" type="ORF">CONLIGDRAFT_649468</name>
</gene>
<accession>A0A1J7IQR9</accession>
<reference evidence="2 3" key="1">
    <citation type="submission" date="2016-10" db="EMBL/GenBank/DDBJ databases">
        <title>Draft genome sequence of Coniochaeta ligniaria NRRL30616, a lignocellulolytic fungus for bioabatement of inhibitors in plant biomass hydrolysates.</title>
        <authorList>
            <consortium name="DOE Joint Genome Institute"/>
            <person name="Jimenez D.J."/>
            <person name="Hector R.E."/>
            <person name="Riley R."/>
            <person name="Sun H."/>
            <person name="Grigoriev I.V."/>
            <person name="Van Elsas J.D."/>
            <person name="Nichols N.N."/>
        </authorList>
    </citation>
    <scope>NUCLEOTIDE SEQUENCE [LARGE SCALE GENOMIC DNA]</scope>
    <source>
        <strain evidence="2 3">NRRL 30616</strain>
    </source>
</reference>
<proteinExistence type="predicted"/>
<dbReference type="Proteomes" id="UP000182658">
    <property type="component" value="Unassembled WGS sequence"/>
</dbReference>
<keyword evidence="3" id="KW-1185">Reference proteome</keyword>
<name>A0A1J7IQR9_9PEZI</name>
<dbReference type="OrthoDB" id="4509729at2759"/>
<sequence>MSLPEPPKGPVRTHHNRDLALQKYLLLQEEHDHLRQHLDSVPTLQPSQNAVANSPPVSPTVATYQSSSSSGQTTPYQSPSPSLARVHGQGHRRSSLPAVTSRVASCAAATSCLETVIDETTIAELATEEARLCHVNESIKRVLTELLNCDSVRGDRALRTWVQCRLMDTEKELRTGRRRRSAPEPCMAA</sequence>
<dbReference type="EMBL" id="KV875106">
    <property type="protein sequence ID" value="OIW23433.1"/>
    <property type="molecule type" value="Genomic_DNA"/>
</dbReference>
<protein>
    <submittedName>
        <fullName evidence="2">Uncharacterized protein</fullName>
    </submittedName>
</protein>
<evidence type="ECO:0000256" key="1">
    <source>
        <dbReference type="SAM" id="MobiDB-lite"/>
    </source>
</evidence>
<evidence type="ECO:0000313" key="3">
    <source>
        <dbReference type="Proteomes" id="UP000182658"/>
    </source>
</evidence>
<feature type="compositionally biased region" description="Low complexity" evidence="1">
    <location>
        <begin position="63"/>
        <end position="82"/>
    </location>
</feature>
<evidence type="ECO:0000313" key="2">
    <source>
        <dbReference type="EMBL" id="OIW23433.1"/>
    </source>
</evidence>
<dbReference type="InParanoid" id="A0A1J7IQR9"/>
<dbReference type="AlphaFoldDB" id="A0A1J7IQR9"/>
<organism evidence="2 3">
    <name type="scientific">Coniochaeta ligniaria NRRL 30616</name>
    <dbReference type="NCBI Taxonomy" id="1408157"/>
    <lineage>
        <taxon>Eukaryota</taxon>
        <taxon>Fungi</taxon>
        <taxon>Dikarya</taxon>
        <taxon>Ascomycota</taxon>
        <taxon>Pezizomycotina</taxon>
        <taxon>Sordariomycetes</taxon>
        <taxon>Sordariomycetidae</taxon>
        <taxon>Coniochaetales</taxon>
        <taxon>Coniochaetaceae</taxon>
        <taxon>Coniochaeta</taxon>
    </lineage>
</organism>